<dbReference type="Pfam" id="PF13462">
    <property type="entry name" value="Thioredoxin_4"/>
    <property type="match status" value="1"/>
</dbReference>
<comment type="caution">
    <text evidence="8">The sequence shown here is derived from an EMBL/GenBank/DDBJ whole genome shotgun (WGS) entry which is preliminary data.</text>
</comment>
<dbReference type="EMBL" id="JACJID010000003">
    <property type="protein sequence ID" value="MBA8926946.1"/>
    <property type="molecule type" value="Genomic_DNA"/>
</dbReference>
<evidence type="ECO:0000256" key="2">
    <source>
        <dbReference type="ARBA" id="ARBA00022729"/>
    </source>
</evidence>
<accession>A0ABR6BJW1</accession>
<evidence type="ECO:0000256" key="6">
    <source>
        <dbReference type="SAM" id="Phobius"/>
    </source>
</evidence>
<keyword evidence="6" id="KW-0812">Transmembrane</keyword>
<proteinExistence type="inferred from homology"/>
<keyword evidence="6" id="KW-1133">Transmembrane helix</keyword>
<name>A0ABR6BJW1_9PSEU</name>
<keyword evidence="9" id="KW-1185">Reference proteome</keyword>
<feature type="transmembrane region" description="Helical" evidence="6">
    <location>
        <begin position="19"/>
        <end position="38"/>
    </location>
</feature>
<evidence type="ECO:0000256" key="5">
    <source>
        <dbReference type="ARBA" id="ARBA00023284"/>
    </source>
</evidence>
<dbReference type="SUPFAM" id="SSF52833">
    <property type="entry name" value="Thioredoxin-like"/>
    <property type="match status" value="1"/>
</dbReference>
<evidence type="ECO:0000259" key="7">
    <source>
        <dbReference type="Pfam" id="PF13462"/>
    </source>
</evidence>
<keyword evidence="2" id="KW-0732">Signal</keyword>
<dbReference type="Proteomes" id="UP000517916">
    <property type="component" value="Unassembled WGS sequence"/>
</dbReference>
<evidence type="ECO:0000313" key="9">
    <source>
        <dbReference type="Proteomes" id="UP000517916"/>
    </source>
</evidence>
<keyword evidence="5" id="KW-0676">Redox-active center</keyword>
<feature type="domain" description="Thioredoxin-like fold" evidence="7">
    <location>
        <begin position="59"/>
        <end position="214"/>
    </location>
</feature>
<dbReference type="GO" id="GO:0016853">
    <property type="term" value="F:isomerase activity"/>
    <property type="evidence" value="ECO:0007669"/>
    <property type="project" value="UniProtKB-KW"/>
</dbReference>
<keyword evidence="8" id="KW-0413">Isomerase</keyword>
<reference evidence="8 9" key="1">
    <citation type="submission" date="2020-08" db="EMBL/GenBank/DDBJ databases">
        <title>Genomic Encyclopedia of Archaeal and Bacterial Type Strains, Phase II (KMG-II): from individual species to whole genera.</title>
        <authorList>
            <person name="Goeker M."/>
        </authorList>
    </citation>
    <scope>NUCLEOTIDE SEQUENCE [LARGE SCALE GENOMIC DNA]</scope>
    <source>
        <strain evidence="8 9">DSM 43850</strain>
    </source>
</reference>
<keyword evidence="6" id="KW-0472">Membrane</keyword>
<comment type="similarity">
    <text evidence="1">Belongs to the thioredoxin family. DsbA subfamily.</text>
</comment>
<evidence type="ECO:0000256" key="4">
    <source>
        <dbReference type="ARBA" id="ARBA00023157"/>
    </source>
</evidence>
<sequence length="231" mass="24404">MGSTVVAAARGTTRGRRGLLWVAALVVIAVGVLGGVLYQGSQQSAAGAGADFPAVVAEDGTVVAGSPNARASIDVYEDFLCPYCRKDLEQRYGDQLTKALAAGQLRVTYHLLNLLDRESNPAGYSLRAANAALAAAKAGRFAAFHALLYREQPGEGQGGYTEDQLIDMGRRVGLTGDQFAAEVHGGTYAAKIRSVTDRARDATFFKGTPTVVMSTVPVDIADPNWLARLTR</sequence>
<dbReference type="CDD" id="cd02972">
    <property type="entry name" value="DsbA_family"/>
    <property type="match status" value="1"/>
</dbReference>
<dbReference type="PANTHER" id="PTHR13887:SF14">
    <property type="entry name" value="DISULFIDE BOND FORMATION PROTEIN D"/>
    <property type="match status" value="1"/>
</dbReference>
<keyword evidence="3" id="KW-0560">Oxidoreductase</keyword>
<evidence type="ECO:0000256" key="3">
    <source>
        <dbReference type="ARBA" id="ARBA00023002"/>
    </source>
</evidence>
<dbReference type="PANTHER" id="PTHR13887">
    <property type="entry name" value="GLUTATHIONE S-TRANSFERASE KAPPA"/>
    <property type="match status" value="1"/>
</dbReference>
<dbReference type="RefSeq" id="WP_182838119.1">
    <property type="nucleotide sequence ID" value="NZ_BAAABQ010000051.1"/>
</dbReference>
<protein>
    <submittedName>
        <fullName evidence="8">Protein-disulfide isomerase</fullName>
    </submittedName>
</protein>
<evidence type="ECO:0000256" key="1">
    <source>
        <dbReference type="ARBA" id="ARBA00005791"/>
    </source>
</evidence>
<keyword evidence="4" id="KW-1015">Disulfide bond</keyword>
<dbReference type="Gene3D" id="3.40.30.10">
    <property type="entry name" value="Glutaredoxin"/>
    <property type="match status" value="1"/>
</dbReference>
<evidence type="ECO:0000313" key="8">
    <source>
        <dbReference type="EMBL" id="MBA8926946.1"/>
    </source>
</evidence>
<organism evidence="8 9">
    <name type="scientific">Kutzneria viridogrisea</name>
    <dbReference type="NCBI Taxonomy" id="47990"/>
    <lineage>
        <taxon>Bacteria</taxon>
        <taxon>Bacillati</taxon>
        <taxon>Actinomycetota</taxon>
        <taxon>Actinomycetes</taxon>
        <taxon>Pseudonocardiales</taxon>
        <taxon>Pseudonocardiaceae</taxon>
        <taxon>Kutzneria</taxon>
    </lineage>
</organism>
<dbReference type="InterPro" id="IPR036249">
    <property type="entry name" value="Thioredoxin-like_sf"/>
</dbReference>
<gene>
    <name evidence="8" type="ORF">BC739_004152</name>
</gene>
<dbReference type="InterPro" id="IPR012336">
    <property type="entry name" value="Thioredoxin-like_fold"/>
</dbReference>